<sequence>MAQEALKEMKNGFKIVGTLKTKDLRIDKTKSGKEAIMGNVVVEVAEAEKTHNIRVEVFSMRYKKDSDEESGLFKGYKTVMDEYIAKDDDPQNADVIEVSGSIDVNDYINRDGNLRTSNRNRALFFGRVDKDSKQQALATVEAVITGYVDKTDADGIPTDETTVKAATVGYGGKIIPLENLVINKDLEAMREAYFEGTTGTLTIKMNNYPVEKEQESADIVGFGLTEDQTRTVVNYVSNLQIVGGSYPDTETGLTEEQIQQMSKDRETQLLEVQQPKVSAQAVGKISGGFGVNKEDIPAF</sequence>
<dbReference type="EMBL" id="CP118742">
    <property type="protein sequence ID" value="WEA58284.1"/>
    <property type="molecule type" value="Genomic_DNA"/>
</dbReference>
<dbReference type="AlphaFoldDB" id="A0ABD7X9W6"/>
<geneLocation type="plasmid" evidence="1 2">
    <name>unnamed3</name>
</geneLocation>
<evidence type="ECO:0000313" key="1">
    <source>
        <dbReference type="EMBL" id="WEA58284.1"/>
    </source>
</evidence>
<evidence type="ECO:0000313" key="2">
    <source>
        <dbReference type="Proteomes" id="UP001214131"/>
    </source>
</evidence>
<keyword evidence="1" id="KW-0614">Plasmid</keyword>
<organism evidence="1 2">
    <name type="scientific">Pediococcus pentosaceus</name>
    <dbReference type="NCBI Taxonomy" id="1255"/>
    <lineage>
        <taxon>Bacteria</taxon>
        <taxon>Bacillati</taxon>
        <taxon>Bacillota</taxon>
        <taxon>Bacilli</taxon>
        <taxon>Lactobacillales</taxon>
        <taxon>Lactobacillaceae</taxon>
        <taxon>Pediococcus</taxon>
    </lineage>
</organism>
<dbReference type="Proteomes" id="UP001214131">
    <property type="component" value="Plasmid unnamed3"/>
</dbReference>
<dbReference type="RefSeq" id="WP_275000731.1">
    <property type="nucleotide sequence ID" value="NZ_CP118742.1"/>
</dbReference>
<name>A0ABD7X9W6_PEDPE</name>
<protein>
    <submittedName>
        <fullName evidence="1">Uncharacterized protein</fullName>
    </submittedName>
</protein>
<reference evidence="1 2" key="1">
    <citation type="submission" date="2023-02" db="EMBL/GenBank/DDBJ databases">
        <title>Comparative genomics and fermentation flavor characterization of five lactic acid bacteria reveal flavor biosynthesis metabolic pathways in fermented muskmelon puree.</title>
        <authorList>
            <person name="Yuan L."/>
            <person name="Li M."/>
            <person name="Xu X."/>
            <person name="Lao F."/>
            <person name="Wu J."/>
        </authorList>
    </citation>
    <scope>NUCLEOTIDE SEQUENCE [LARGE SCALE GENOMIC DNA]</scope>
    <source>
        <strain evidence="1 2">Ca-4</strain>
        <plasmid evidence="1 2">unnamed3</plasmid>
    </source>
</reference>
<proteinExistence type="predicted"/>
<accession>A0ABD7X9W6</accession>
<gene>
    <name evidence="1" type="ORF">PWB86_09755</name>
</gene>